<keyword evidence="4 7" id="KW-0812">Transmembrane</keyword>
<reference evidence="9" key="1">
    <citation type="submission" date="2021-06" db="EMBL/GenBank/DDBJ databases">
        <title>Description of novel taxa of the family Lachnospiraceae.</title>
        <authorList>
            <person name="Chaplin A.V."/>
            <person name="Sokolova S.R."/>
            <person name="Pikina A.P."/>
            <person name="Korzhanova M."/>
            <person name="Belova V."/>
            <person name="Korostin D."/>
            <person name="Efimov B.A."/>
        </authorList>
    </citation>
    <scope>NUCLEOTIDE SEQUENCE</scope>
    <source>
        <strain evidence="9">ASD5720</strain>
    </source>
</reference>
<dbReference type="RefSeq" id="WP_238722307.1">
    <property type="nucleotide sequence ID" value="NZ_JAHQCW010000027.1"/>
</dbReference>
<dbReference type="EMBL" id="JAHQCW010000027">
    <property type="protein sequence ID" value="MBU9737983.1"/>
    <property type="molecule type" value="Genomic_DNA"/>
</dbReference>
<dbReference type="PANTHER" id="PTHR43744:SF9">
    <property type="entry name" value="POLYGALACTURONAN_RHAMNOGALACTURONAN TRANSPORT SYSTEM PERMEASE PROTEIN YTCP"/>
    <property type="match status" value="1"/>
</dbReference>
<keyword evidence="3" id="KW-1003">Cell membrane</keyword>
<evidence type="ECO:0000256" key="3">
    <source>
        <dbReference type="ARBA" id="ARBA00022475"/>
    </source>
</evidence>
<comment type="subcellular location">
    <subcellularLocation>
        <location evidence="1 7">Cell membrane</location>
        <topology evidence="1 7">Multi-pass membrane protein</topology>
    </subcellularLocation>
</comment>
<evidence type="ECO:0000256" key="5">
    <source>
        <dbReference type="ARBA" id="ARBA00022989"/>
    </source>
</evidence>
<dbReference type="Gene3D" id="1.10.3720.10">
    <property type="entry name" value="MetI-like"/>
    <property type="match status" value="1"/>
</dbReference>
<dbReference type="GO" id="GO:0055085">
    <property type="term" value="P:transmembrane transport"/>
    <property type="evidence" value="ECO:0007669"/>
    <property type="project" value="InterPro"/>
</dbReference>
<feature type="transmembrane region" description="Helical" evidence="7">
    <location>
        <begin position="181"/>
        <end position="208"/>
    </location>
</feature>
<dbReference type="Pfam" id="PF00528">
    <property type="entry name" value="BPD_transp_1"/>
    <property type="match status" value="1"/>
</dbReference>
<evidence type="ECO:0000256" key="4">
    <source>
        <dbReference type="ARBA" id="ARBA00022692"/>
    </source>
</evidence>
<evidence type="ECO:0000256" key="6">
    <source>
        <dbReference type="ARBA" id="ARBA00023136"/>
    </source>
</evidence>
<proteinExistence type="inferred from homology"/>
<dbReference type="CDD" id="cd06261">
    <property type="entry name" value="TM_PBP2"/>
    <property type="match status" value="1"/>
</dbReference>
<sequence length="292" mass="32322">MKRQVGIYSVLKHAVLWICSLSCLIPFILLIISSFTEDSTIALTGYSFFPKSWSLDAYRYLLGQGGKILHAYGISLFVTVFGTLAGLAMTLMLAYPLSRPDLPGRRIFSFYVLFTLLFNGGLVPSYIMWTTIFHIKNTIWALVIPNLMVKAFFVIMARSYFKSNIPLEIIESARIDGASEIGIFTRIVLPLSKPIVSTLLLFIGLSYWNDWNNGLIYLTDSSLYSIQNVLNEMIKSITSLSTMGGSVSSMTTLPSNTVRMAIAVVGTLPVLMAYPFLQKGFVKGIVMGGVKG</sequence>
<evidence type="ECO:0000256" key="2">
    <source>
        <dbReference type="ARBA" id="ARBA00022448"/>
    </source>
</evidence>
<keyword evidence="6 7" id="KW-0472">Membrane</keyword>
<feature type="transmembrane region" description="Helical" evidence="7">
    <location>
        <begin position="14"/>
        <end position="35"/>
    </location>
</feature>
<dbReference type="GO" id="GO:0005886">
    <property type="term" value="C:plasma membrane"/>
    <property type="evidence" value="ECO:0007669"/>
    <property type="project" value="UniProtKB-SubCell"/>
</dbReference>
<evidence type="ECO:0000256" key="7">
    <source>
        <dbReference type="RuleBase" id="RU363032"/>
    </source>
</evidence>
<keyword evidence="5 7" id="KW-1133">Transmembrane helix</keyword>
<evidence type="ECO:0000259" key="8">
    <source>
        <dbReference type="PROSITE" id="PS50928"/>
    </source>
</evidence>
<feature type="transmembrane region" description="Helical" evidence="7">
    <location>
        <begin position="258"/>
        <end position="277"/>
    </location>
</feature>
<evidence type="ECO:0000313" key="9">
    <source>
        <dbReference type="EMBL" id="MBU9737983.1"/>
    </source>
</evidence>
<dbReference type="SUPFAM" id="SSF161098">
    <property type="entry name" value="MetI-like"/>
    <property type="match status" value="1"/>
</dbReference>
<accession>A0A949K7K9</accession>
<keyword evidence="10" id="KW-1185">Reference proteome</keyword>
<feature type="transmembrane region" description="Helical" evidence="7">
    <location>
        <begin position="107"/>
        <end position="127"/>
    </location>
</feature>
<feature type="transmembrane region" description="Helical" evidence="7">
    <location>
        <begin position="69"/>
        <end position="95"/>
    </location>
</feature>
<dbReference type="AlphaFoldDB" id="A0A949K7K9"/>
<dbReference type="Proteomes" id="UP000712157">
    <property type="component" value="Unassembled WGS sequence"/>
</dbReference>
<gene>
    <name evidence="9" type="ORF">KTH89_15675</name>
</gene>
<evidence type="ECO:0000313" key="10">
    <source>
        <dbReference type="Proteomes" id="UP000712157"/>
    </source>
</evidence>
<protein>
    <submittedName>
        <fullName evidence="9">Carbohydrate ABC transporter permease</fullName>
    </submittedName>
</protein>
<evidence type="ECO:0000256" key="1">
    <source>
        <dbReference type="ARBA" id="ARBA00004651"/>
    </source>
</evidence>
<feature type="domain" description="ABC transmembrane type-1" evidence="8">
    <location>
        <begin position="72"/>
        <end position="277"/>
    </location>
</feature>
<dbReference type="InterPro" id="IPR000515">
    <property type="entry name" value="MetI-like"/>
</dbReference>
<dbReference type="PROSITE" id="PS50928">
    <property type="entry name" value="ABC_TM1"/>
    <property type="match status" value="1"/>
</dbReference>
<organism evidence="9 10">
    <name type="scientific">Diplocloster agilis</name>
    <dbReference type="NCBI Taxonomy" id="2850323"/>
    <lineage>
        <taxon>Bacteria</taxon>
        <taxon>Bacillati</taxon>
        <taxon>Bacillota</taxon>
        <taxon>Clostridia</taxon>
        <taxon>Lachnospirales</taxon>
        <taxon>Lachnospiraceae</taxon>
        <taxon>Diplocloster</taxon>
    </lineage>
</organism>
<dbReference type="InterPro" id="IPR035906">
    <property type="entry name" value="MetI-like_sf"/>
</dbReference>
<keyword evidence="2 7" id="KW-0813">Transport</keyword>
<name>A0A949K7K9_9FIRM</name>
<comment type="similarity">
    <text evidence="7">Belongs to the binding-protein-dependent transport system permease family.</text>
</comment>
<comment type="caution">
    <text evidence="9">The sequence shown here is derived from an EMBL/GenBank/DDBJ whole genome shotgun (WGS) entry which is preliminary data.</text>
</comment>
<feature type="transmembrane region" description="Helical" evidence="7">
    <location>
        <begin position="139"/>
        <end position="161"/>
    </location>
</feature>
<dbReference type="PANTHER" id="PTHR43744">
    <property type="entry name" value="ABC TRANSPORTER PERMEASE PROTEIN MG189-RELATED-RELATED"/>
    <property type="match status" value="1"/>
</dbReference>